<comment type="caution">
    <text evidence="2">The sequence shown here is derived from an EMBL/GenBank/DDBJ whole genome shotgun (WGS) entry which is preliminary data.</text>
</comment>
<evidence type="ECO:0000313" key="3">
    <source>
        <dbReference type="Proteomes" id="UP000727993"/>
    </source>
</evidence>
<keyword evidence="1" id="KW-0472">Membrane</keyword>
<dbReference type="EMBL" id="JADJZA010000001">
    <property type="protein sequence ID" value="MBK9296117.1"/>
    <property type="molecule type" value="Genomic_DNA"/>
</dbReference>
<feature type="transmembrane region" description="Helical" evidence="1">
    <location>
        <begin position="18"/>
        <end position="36"/>
    </location>
</feature>
<dbReference type="AlphaFoldDB" id="A0A936N9H3"/>
<feature type="transmembrane region" description="Helical" evidence="1">
    <location>
        <begin position="81"/>
        <end position="102"/>
    </location>
</feature>
<keyword evidence="1" id="KW-0812">Transmembrane</keyword>
<evidence type="ECO:0000313" key="2">
    <source>
        <dbReference type="EMBL" id="MBK9296117.1"/>
    </source>
</evidence>
<protein>
    <submittedName>
        <fullName evidence="2">Uncharacterized protein</fullName>
    </submittedName>
</protein>
<evidence type="ECO:0000256" key="1">
    <source>
        <dbReference type="SAM" id="Phobius"/>
    </source>
</evidence>
<organism evidence="2 3">
    <name type="scientific">Candidatus Neomicrothrix subdominans</name>
    <dbReference type="NCBI Taxonomy" id="2954438"/>
    <lineage>
        <taxon>Bacteria</taxon>
        <taxon>Bacillati</taxon>
        <taxon>Actinomycetota</taxon>
        <taxon>Acidimicrobiia</taxon>
        <taxon>Acidimicrobiales</taxon>
        <taxon>Microthrixaceae</taxon>
        <taxon>Candidatus Neomicrothrix</taxon>
    </lineage>
</organism>
<reference evidence="2 3" key="1">
    <citation type="submission" date="2020-10" db="EMBL/GenBank/DDBJ databases">
        <title>Connecting structure to function with the recovery of over 1000 high-quality activated sludge metagenome-assembled genomes encoding full-length rRNA genes using long-read sequencing.</title>
        <authorList>
            <person name="Singleton C.M."/>
            <person name="Petriglieri F."/>
            <person name="Kristensen J.M."/>
            <person name="Kirkegaard R.H."/>
            <person name="Michaelsen T.Y."/>
            <person name="Andersen M.H."/>
            <person name="Karst S.M."/>
            <person name="Dueholm M.S."/>
            <person name="Nielsen P.H."/>
            <person name="Albertsen M."/>
        </authorList>
    </citation>
    <scope>NUCLEOTIDE SEQUENCE [LARGE SCALE GENOMIC DNA]</scope>
    <source>
        <strain evidence="2">Lyne_18-Q3-R50-59_MAXAC.006</strain>
    </source>
</reference>
<proteinExistence type="predicted"/>
<feature type="transmembrane region" description="Helical" evidence="1">
    <location>
        <begin position="42"/>
        <end position="60"/>
    </location>
</feature>
<keyword evidence="1" id="KW-1133">Transmembrane helix</keyword>
<dbReference type="Proteomes" id="UP000727993">
    <property type="component" value="Unassembled WGS sequence"/>
</dbReference>
<sequence length="111" mass="11759">MNQFDFGAQVSGPRASSLLLAVAALPVCVSAVLLVLGGSLRIHQIGFAFAVVGLLALLFFKQHIVRMSSDPNFVRSTRTNPTVVTLLSASLLLAALHTWPIASEIATRACN</sequence>
<gene>
    <name evidence="2" type="ORF">IPN02_04450</name>
</gene>
<accession>A0A936N9H3</accession>
<name>A0A936N9H3_9ACTN</name>